<dbReference type="KEGG" id="pdl:Pyrde_1186"/>
<protein>
    <submittedName>
        <fullName evidence="2">Thioredoxin</fullName>
    </submittedName>
</protein>
<evidence type="ECO:0000313" key="3">
    <source>
        <dbReference type="EMBL" id="OWJ55811.1"/>
    </source>
</evidence>
<reference evidence="3 5" key="2">
    <citation type="submission" date="2017-05" db="EMBL/GenBank/DDBJ databases">
        <title>The draft genome of the hyperthermophilic archaeon 'Pyrodictium delaneyi strain Hulk', an iron and nitrate reducer, reveals the capacity for sulfate reduction.</title>
        <authorList>
            <person name="Demey L.M."/>
            <person name="Miller C."/>
            <person name="Manzella M."/>
            <person name="Reguera G."/>
            <person name="Kashefi K."/>
        </authorList>
    </citation>
    <scope>NUCLEOTIDE SEQUENCE [LARGE SCALE GENOMIC DNA]</scope>
    <source>
        <strain evidence="3 5">Hulk</strain>
    </source>
</reference>
<dbReference type="Gene3D" id="3.40.30.10">
    <property type="entry name" value="Glutaredoxin"/>
    <property type="match status" value="1"/>
</dbReference>
<evidence type="ECO:0000313" key="2">
    <source>
        <dbReference type="EMBL" id="ALL01234.1"/>
    </source>
</evidence>
<dbReference type="InterPro" id="IPR013766">
    <property type="entry name" value="Thioredoxin_domain"/>
</dbReference>
<gene>
    <name evidence="3" type="ORF">Pdsh_02610</name>
    <name evidence="2" type="ORF">Pyrde_1186</name>
</gene>
<sequence length="138" mass="15843">MKSIGEQIEKLVEEKIKQLELELGDPLVYADKDFDKLLEKYPIVVVEFAAPWCNPCKAYTPVFRRVARKLMNKYGDKIVFVYLDTDKLPEIADRYSVENIPTTIVFVNGHVADVIMGATQESRLEDKILSIAREVLDH</sequence>
<dbReference type="GeneID" id="26099525"/>
<dbReference type="AlphaFoldDB" id="A0A0P0N4S2"/>
<dbReference type="GO" id="GO:0015035">
    <property type="term" value="F:protein-disulfide reductase activity"/>
    <property type="evidence" value="ECO:0007669"/>
    <property type="project" value="TreeGrafter"/>
</dbReference>
<dbReference type="EMBL" id="CP013011">
    <property type="protein sequence ID" value="ALL01234.1"/>
    <property type="molecule type" value="Genomic_DNA"/>
</dbReference>
<proteinExistence type="predicted"/>
<feature type="domain" description="Thioredoxin" evidence="1">
    <location>
        <begin position="2"/>
        <end position="133"/>
    </location>
</feature>
<dbReference type="InterPro" id="IPR036249">
    <property type="entry name" value="Thioredoxin-like_sf"/>
</dbReference>
<dbReference type="STRING" id="1273541.Pyrde_1186"/>
<dbReference type="CDD" id="cd02947">
    <property type="entry name" value="TRX_family"/>
    <property type="match status" value="1"/>
</dbReference>
<organism evidence="2 4">
    <name type="scientific">Pyrodictium delaneyi</name>
    <dbReference type="NCBI Taxonomy" id="1273541"/>
    <lineage>
        <taxon>Archaea</taxon>
        <taxon>Thermoproteota</taxon>
        <taxon>Thermoprotei</taxon>
        <taxon>Desulfurococcales</taxon>
        <taxon>Pyrodictiaceae</taxon>
        <taxon>Pyrodictium</taxon>
    </lineage>
</organism>
<accession>A0A0P0N4S2</accession>
<dbReference type="PROSITE" id="PS51352">
    <property type="entry name" value="THIOREDOXIN_2"/>
    <property type="match status" value="1"/>
</dbReference>
<keyword evidence="5" id="KW-1185">Reference proteome</keyword>
<name>A0A0P0N4S2_9CREN</name>
<dbReference type="EMBL" id="NCQP01000001">
    <property type="protein sequence ID" value="OWJ55811.1"/>
    <property type="molecule type" value="Genomic_DNA"/>
</dbReference>
<dbReference type="PRINTS" id="PR00421">
    <property type="entry name" value="THIOREDOXIN"/>
</dbReference>
<reference evidence="2 4" key="1">
    <citation type="submission" date="2015-10" db="EMBL/GenBank/DDBJ databases">
        <title>Complete genome sequence of hyperthermophilic archaeon Pyrodictium delaneyi Su06.</title>
        <authorList>
            <person name="Jung J.-H."/>
            <person name="Lin J."/>
            <person name="Holden J.F."/>
            <person name="Park C.-S."/>
        </authorList>
    </citation>
    <scope>NUCLEOTIDE SEQUENCE [LARGE SCALE GENOMIC DNA]</scope>
    <source>
        <strain evidence="2 4">Su06</strain>
    </source>
</reference>
<evidence type="ECO:0000313" key="5">
    <source>
        <dbReference type="Proteomes" id="UP000196694"/>
    </source>
</evidence>
<dbReference type="GO" id="GO:0005737">
    <property type="term" value="C:cytoplasm"/>
    <property type="evidence" value="ECO:0007669"/>
    <property type="project" value="TreeGrafter"/>
</dbReference>
<dbReference type="Pfam" id="PF00085">
    <property type="entry name" value="Thioredoxin"/>
    <property type="match status" value="1"/>
</dbReference>
<dbReference type="OrthoDB" id="35385at2157"/>
<dbReference type="Proteomes" id="UP000196694">
    <property type="component" value="Unassembled WGS sequence"/>
</dbReference>
<evidence type="ECO:0000313" key="4">
    <source>
        <dbReference type="Proteomes" id="UP000058613"/>
    </source>
</evidence>
<evidence type="ECO:0000259" key="1">
    <source>
        <dbReference type="PROSITE" id="PS51352"/>
    </source>
</evidence>
<dbReference type="SUPFAM" id="SSF52833">
    <property type="entry name" value="Thioredoxin-like"/>
    <property type="match status" value="1"/>
</dbReference>
<dbReference type="PANTHER" id="PTHR45663:SF11">
    <property type="entry name" value="GEO12009P1"/>
    <property type="match status" value="1"/>
</dbReference>
<dbReference type="RefSeq" id="WP_082419663.1">
    <property type="nucleotide sequence ID" value="NZ_CP013011.1"/>
</dbReference>
<dbReference type="PANTHER" id="PTHR45663">
    <property type="entry name" value="GEO12009P1"/>
    <property type="match status" value="1"/>
</dbReference>
<dbReference type="Proteomes" id="UP000058613">
    <property type="component" value="Chromosome"/>
</dbReference>